<gene>
    <name evidence="1" type="ORF">TNIN_415261</name>
</gene>
<sequence>MQWLHERTRPCNDIPVRSESCRKFLSWCKLDPMHRKLPWHNVLEKRKHEHSPRRARISKVYERERTKFPDLLPSFRYPRSSSRPPITQM</sequence>
<protein>
    <submittedName>
        <fullName evidence="1">Uncharacterized protein</fullName>
    </submittedName>
</protein>
<dbReference type="AlphaFoldDB" id="A0A8X6YPP6"/>
<name>A0A8X6YPP6_9ARAC</name>
<accession>A0A8X6YPP6</accession>
<proteinExistence type="predicted"/>
<evidence type="ECO:0000313" key="2">
    <source>
        <dbReference type="Proteomes" id="UP000886998"/>
    </source>
</evidence>
<reference evidence="1" key="1">
    <citation type="submission" date="2020-08" db="EMBL/GenBank/DDBJ databases">
        <title>Multicomponent nature underlies the extraordinary mechanical properties of spider dragline silk.</title>
        <authorList>
            <person name="Kono N."/>
            <person name="Nakamura H."/>
            <person name="Mori M."/>
            <person name="Yoshida Y."/>
            <person name="Ohtoshi R."/>
            <person name="Malay A.D."/>
            <person name="Moran D.A.P."/>
            <person name="Tomita M."/>
            <person name="Numata K."/>
            <person name="Arakawa K."/>
        </authorList>
    </citation>
    <scope>NUCLEOTIDE SEQUENCE</scope>
</reference>
<evidence type="ECO:0000313" key="1">
    <source>
        <dbReference type="EMBL" id="GFY75489.1"/>
    </source>
</evidence>
<dbReference type="Proteomes" id="UP000886998">
    <property type="component" value="Unassembled WGS sequence"/>
</dbReference>
<organism evidence="1 2">
    <name type="scientific">Trichonephila inaurata madagascariensis</name>
    <dbReference type="NCBI Taxonomy" id="2747483"/>
    <lineage>
        <taxon>Eukaryota</taxon>
        <taxon>Metazoa</taxon>
        <taxon>Ecdysozoa</taxon>
        <taxon>Arthropoda</taxon>
        <taxon>Chelicerata</taxon>
        <taxon>Arachnida</taxon>
        <taxon>Araneae</taxon>
        <taxon>Araneomorphae</taxon>
        <taxon>Entelegynae</taxon>
        <taxon>Araneoidea</taxon>
        <taxon>Nephilidae</taxon>
        <taxon>Trichonephila</taxon>
        <taxon>Trichonephila inaurata</taxon>
    </lineage>
</organism>
<keyword evidence="2" id="KW-1185">Reference proteome</keyword>
<comment type="caution">
    <text evidence="1">The sequence shown here is derived from an EMBL/GenBank/DDBJ whole genome shotgun (WGS) entry which is preliminary data.</text>
</comment>
<dbReference type="EMBL" id="BMAV01021431">
    <property type="protein sequence ID" value="GFY75489.1"/>
    <property type="molecule type" value="Genomic_DNA"/>
</dbReference>